<keyword evidence="10" id="KW-1185">Reference proteome</keyword>
<dbReference type="AlphaFoldDB" id="A0A8J6AYR2"/>
<keyword evidence="4" id="KW-0653">Protein transport</keyword>
<evidence type="ECO:0000313" key="9">
    <source>
        <dbReference type="EMBL" id="KAG9397318.1"/>
    </source>
</evidence>
<comment type="caution">
    <text evidence="9">The sequence shown here is derived from an EMBL/GenBank/DDBJ whole genome shotgun (WGS) entry which is preliminary data.</text>
</comment>
<evidence type="ECO:0000256" key="5">
    <source>
        <dbReference type="ARBA" id="ARBA00022989"/>
    </source>
</evidence>
<name>A0A8J6AYR2_9EUKA</name>
<dbReference type="EMBL" id="JAHDYR010000003">
    <property type="protein sequence ID" value="KAG9397318.1"/>
    <property type="molecule type" value="Genomic_DNA"/>
</dbReference>
<dbReference type="GO" id="GO:0005789">
    <property type="term" value="C:endoplasmic reticulum membrane"/>
    <property type="evidence" value="ECO:0007669"/>
    <property type="project" value="TreeGrafter"/>
</dbReference>
<proteinExistence type="predicted"/>
<evidence type="ECO:0000256" key="1">
    <source>
        <dbReference type="ARBA" id="ARBA00004211"/>
    </source>
</evidence>
<dbReference type="Gene3D" id="1.20.5.110">
    <property type="match status" value="1"/>
</dbReference>
<dbReference type="GO" id="GO:0031201">
    <property type="term" value="C:SNARE complex"/>
    <property type="evidence" value="ECO:0007669"/>
    <property type="project" value="TreeGrafter"/>
</dbReference>
<feature type="region of interest" description="Disordered" evidence="7">
    <location>
        <begin position="1"/>
        <end position="25"/>
    </location>
</feature>
<comment type="subcellular location">
    <subcellularLocation>
        <location evidence="1">Membrane</location>
        <topology evidence="1">Single-pass type IV membrane protein</topology>
    </subcellularLocation>
</comment>
<keyword evidence="3 8" id="KW-0812">Transmembrane</keyword>
<dbReference type="GO" id="GO:0015031">
    <property type="term" value="P:protein transport"/>
    <property type="evidence" value="ECO:0007669"/>
    <property type="project" value="UniProtKB-KW"/>
</dbReference>
<dbReference type="GO" id="GO:0000149">
    <property type="term" value="F:SNARE binding"/>
    <property type="evidence" value="ECO:0007669"/>
    <property type="project" value="TreeGrafter"/>
</dbReference>
<gene>
    <name evidence="9" type="ORF">J8273_1233</name>
</gene>
<accession>A0A8J6AYR2</accession>
<keyword evidence="5 8" id="KW-1133">Transmembrane helix</keyword>
<reference evidence="9" key="1">
    <citation type="submission" date="2021-05" db="EMBL/GenBank/DDBJ databases">
        <title>A free-living protist that lacks canonical eukaryotic 1 DNA replication and segregation systems.</title>
        <authorList>
            <person name="Salas-Leiva D.E."/>
            <person name="Tromer E.C."/>
            <person name="Curtis B.A."/>
            <person name="Jerlstrom-Hultqvist J."/>
            <person name="Kolisko M."/>
            <person name="Yi Z."/>
            <person name="Salas-Leiva J.S."/>
            <person name="Gallot-Lavallee L."/>
            <person name="Kops G.J.P.L."/>
            <person name="Archibald J.M."/>
            <person name="Simpson A.G.B."/>
            <person name="Roger A.J."/>
        </authorList>
    </citation>
    <scope>NUCLEOTIDE SEQUENCE</scope>
    <source>
        <strain evidence="9">BICM</strain>
    </source>
</reference>
<dbReference type="PANTHER" id="PTHR21230">
    <property type="entry name" value="VESICLE TRANSPORT V-SNARE PROTEIN VTI1-RELATED"/>
    <property type="match status" value="1"/>
</dbReference>
<feature type="transmembrane region" description="Helical" evidence="8">
    <location>
        <begin position="107"/>
        <end position="130"/>
    </location>
</feature>
<evidence type="ECO:0000256" key="4">
    <source>
        <dbReference type="ARBA" id="ARBA00022927"/>
    </source>
</evidence>
<dbReference type="GO" id="GO:0005794">
    <property type="term" value="C:Golgi apparatus"/>
    <property type="evidence" value="ECO:0007669"/>
    <property type="project" value="TreeGrafter"/>
</dbReference>
<protein>
    <submittedName>
        <fullName evidence="9">Vesicle transport through interaction with t-SNAREs-like protein 1B</fullName>
    </submittedName>
</protein>
<feature type="compositionally biased region" description="Polar residues" evidence="7">
    <location>
        <begin position="1"/>
        <end position="17"/>
    </location>
</feature>
<evidence type="ECO:0000256" key="8">
    <source>
        <dbReference type="SAM" id="Phobius"/>
    </source>
</evidence>
<dbReference type="Proteomes" id="UP000717585">
    <property type="component" value="Unassembled WGS sequence"/>
</dbReference>
<dbReference type="GO" id="GO:0005484">
    <property type="term" value="F:SNAP receptor activity"/>
    <property type="evidence" value="ECO:0007669"/>
    <property type="project" value="TreeGrafter"/>
</dbReference>
<evidence type="ECO:0000313" key="10">
    <source>
        <dbReference type="Proteomes" id="UP000717585"/>
    </source>
</evidence>
<dbReference type="GO" id="GO:0006906">
    <property type="term" value="P:vesicle fusion"/>
    <property type="evidence" value="ECO:0007669"/>
    <property type="project" value="TreeGrafter"/>
</dbReference>
<evidence type="ECO:0000256" key="3">
    <source>
        <dbReference type="ARBA" id="ARBA00022692"/>
    </source>
</evidence>
<sequence>MFKPQSSRQEYENQYATLTPEEAERLDNQQTQRKKLLGAHEALTDGVTALREANTMGDETAQITHEIMYEVDRQGKIISGARDKNKSVQDRLKDGRKLARAMLRREYLSKIILLVLFLLLVSTLGIVLWWKFIQPQIKKITGK</sequence>
<keyword evidence="6 8" id="KW-0472">Membrane</keyword>
<evidence type="ECO:0000256" key="7">
    <source>
        <dbReference type="SAM" id="MobiDB-lite"/>
    </source>
</evidence>
<keyword evidence="2" id="KW-0813">Transport</keyword>
<evidence type="ECO:0000256" key="2">
    <source>
        <dbReference type="ARBA" id="ARBA00022448"/>
    </source>
</evidence>
<dbReference type="GO" id="GO:0012507">
    <property type="term" value="C:ER to Golgi transport vesicle membrane"/>
    <property type="evidence" value="ECO:0007669"/>
    <property type="project" value="TreeGrafter"/>
</dbReference>
<evidence type="ECO:0000256" key="6">
    <source>
        <dbReference type="ARBA" id="ARBA00023136"/>
    </source>
</evidence>
<organism evidence="9 10">
    <name type="scientific">Carpediemonas membranifera</name>
    <dbReference type="NCBI Taxonomy" id="201153"/>
    <lineage>
        <taxon>Eukaryota</taxon>
        <taxon>Metamonada</taxon>
        <taxon>Carpediemonas-like organisms</taxon>
        <taxon>Carpediemonas</taxon>
    </lineage>
</organism>
<dbReference type="GO" id="GO:0031902">
    <property type="term" value="C:late endosome membrane"/>
    <property type="evidence" value="ECO:0007669"/>
    <property type="project" value="TreeGrafter"/>
</dbReference>